<dbReference type="FunFam" id="3.30.1960.10:FF:000003">
    <property type="entry name" value="tRNA methyltransferase"/>
    <property type="match status" value="1"/>
</dbReference>
<comment type="catalytic activity">
    <reaction evidence="9">
        <text>4-demethyl-7-[(3S)-3-amino-3-carboxypropyl]wyosine(37) in tRNA(Phe) + S-adenosyl-L-methionine = 7-[(3S)-3-amino-3-carboxypropyl]wyosine(37) in tRNA(Phe) + S-adenosyl-L-homocysteine + H(+)</text>
        <dbReference type="Rhea" id="RHEA:36635"/>
        <dbReference type="Rhea" id="RHEA-COMP:10378"/>
        <dbReference type="Rhea" id="RHEA-COMP:10379"/>
        <dbReference type="ChEBI" id="CHEBI:15378"/>
        <dbReference type="ChEBI" id="CHEBI:57856"/>
        <dbReference type="ChEBI" id="CHEBI:59789"/>
        <dbReference type="ChEBI" id="CHEBI:73543"/>
        <dbReference type="ChEBI" id="CHEBI:73550"/>
        <dbReference type="EC" id="2.1.1.282"/>
    </reaction>
</comment>
<evidence type="ECO:0000256" key="8">
    <source>
        <dbReference type="ARBA" id="ARBA00030554"/>
    </source>
</evidence>
<evidence type="ECO:0000256" key="2">
    <source>
        <dbReference type="ARBA" id="ARBA00008569"/>
    </source>
</evidence>
<dbReference type="SUPFAM" id="SSF111278">
    <property type="entry name" value="SSo0622-like"/>
    <property type="match status" value="1"/>
</dbReference>
<dbReference type="GO" id="GO:0032259">
    <property type="term" value="P:methylation"/>
    <property type="evidence" value="ECO:0007669"/>
    <property type="project" value="UniProtKB-KW"/>
</dbReference>
<evidence type="ECO:0000256" key="12">
    <source>
        <dbReference type="SAM" id="MobiDB-lite"/>
    </source>
</evidence>
<dbReference type="Gene3D" id="3.30.1960.10">
    <property type="entry name" value="tRNA wybutosine-synthesizing-like"/>
    <property type="match status" value="1"/>
</dbReference>
<reference evidence="14 15" key="1">
    <citation type="submission" date="2015-07" db="EMBL/GenBank/DDBJ databases">
        <title>Comparative genomics of the Sigatoka disease complex on banana suggests a link between parallel evolutionary changes in Pseudocercospora fijiensis and Pseudocercospora eumusae and increased virulence on the banana host.</title>
        <authorList>
            <person name="Chang T.-C."/>
            <person name="Salvucci A."/>
            <person name="Crous P.W."/>
            <person name="Stergiopoulos I."/>
        </authorList>
    </citation>
    <scope>NUCLEOTIDE SEQUENCE [LARGE SCALE GENOMIC DNA]</scope>
    <source>
        <strain evidence="14 15">CBS 114824</strain>
    </source>
</reference>
<evidence type="ECO:0000256" key="4">
    <source>
        <dbReference type="ARBA" id="ARBA00022603"/>
    </source>
</evidence>
<dbReference type="InterPro" id="IPR003827">
    <property type="entry name" value="tRNA_yW-synthesising"/>
</dbReference>
<evidence type="ECO:0000256" key="7">
    <source>
        <dbReference type="ARBA" id="ARBA00022694"/>
    </source>
</evidence>
<organism evidence="14 15">
    <name type="scientific">Pseudocercospora eumusae</name>
    <dbReference type="NCBI Taxonomy" id="321146"/>
    <lineage>
        <taxon>Eukaryota</taxon>
        <taxon>Fungi</taxon>
        <taxon>Dikarya</taxon>
        <taxon>Ascomycota</taxon>
        <taxon>Pezizomycotina</taxon>
        <taxon>Dothideomycetes</taxon>
        <taxon>Dothideomycetidae</taxon>
        <taxon>Mycosphaerellales</taxon>
        <taxon>Mycosphaerellaceae</taxon>
        <taxon>Pseudocercospora</taxon>
    </lineage>
</organism>
<evidence type="ECO:0000256" key="6">
    <source>
        <dbReference type="ARBA" id="ARBA00022691"/>
    </source>
</evidence>
<dbReference type="PANTHER" id="PTHR48418">
    <property type="entry name" value="TRNA WYBUTOSINE-SYNTHESIZING PROTEIN 3"/>
    <property type="match status" value="1"/>
</dbReference>
<dbReference type="STRING" id="321146.A0A139HPL9"/>
<dbReference type="EC" id="2.1.1.282" evidence="3"/>
<comment type="pathway">
    <text evidence="1">tRNA modification; wybutosine-tRNA(Phe) biosynthesis.</text>
</comment>
<evidence type="ECO:0000256" key="10">
    <source>
        <dbReference type="ARBA" id="ARBA00058049"/>
    </source>
</evidence>
<dbReference type="PANTHER" id="PTHR48418:SF1">
    <property type="entry name" value="TRNA WYBUTOSINE-SYNTHESIZING PROTEIN 3"/>
    <property type="match status" value="1"/>
</dbReference>
<dbReference type="GO" id="GO:0008168">
    <property type="term" value="F:methyltransferase activity"/>
    <property type="evidence" value="ECO:0007669"/>
    <property type="project" value="UniProtKB-KW"/>
</dbReference>
<proteinExistence type="inferred from homology"/>
<name>A0A139HPL9_9PEZI</name>
<accession>A0A139HPL9</accession>
<dbReference type="OrthoDB" id="263283at2759"/>
<protein>
    <recommendedName>
        <fullName evidence="11">tRNA wybutosine-synthesizing protein 3</fullName>
        <ecNumber evidence="3">2.1.1.282</ecNumber>
    </recommendedName>
    <alternativeName>
        <fullName evidence="8">tRNA(Phe) 7-((3-amino-3-carboxypropyl)-4-demethylwyosine(37)-N(4))-methyltransferase</fullName>
    </alternativeName>
</protein>
<evidence type="ECO:0000256" key="5">
    <source>
        <dbReference type="ARBA" id="ARBA00022679"/>
    </source>
</evidence>
<dbReference type="EMBL" id="LFZN01000021">
    <property type="protein sequence ID" value="KXT04398.1"/>
    <property type="molecule type" value="Genomic_DNA"/>
</dbReference>
<dbReference type="Proteomes" id="UP000070133">
    <property type="component" value="Unassembled WGS sequence"/>
</dbReference>
<dbReference type="GO" id="GO:0008033">
    <property type="term" value="P:tRNA processing"/>
    <property type="evidence" value="ECO:0007669"/>
    <property type="project" value="UniProtKB-KW"/>
</dbReference>
<comment type="similarity">
    <text evidence="2">Belongs to the TYW3 family.</text>
</comment>
<dbReference type="AlphaFoldDB" id="A0A139HPL9"/>
<keyword evidence="4" id="KW-0489">Methyltransferase</keyword>
<sequence length="305" mass="33544">MSGFQERKAKILQDLARPDEQYEDLSPKGSVDAQIRELVDSINKRDGYVTTSSCAGRIAVFLEGTPKSGQSEVQESADVISASTQGKGGGRWLFVSHDPLDMSALTKADAVASLLGLPHEVPVSCPGTEERPRFVHLKFEPMILHVLSSSLQNAQHCHTAAMSAGFRESGISTVTGPNPTPMVAIRTQGLALETIIAYQDTDGAIRPMVSDQYLRTLLELANSRFQTNAERTKRFQHAFLGHEANGDHKHKADWEPADVRRDRKRAEGLKKRAEMGTLKLDMPTNGTDGTFEHDDFDVGRFADEL</sequence>
<evidence type="ECO:0000259" key="13">
    <source>
        <dbReference type="Pfam" id="PF02676"/>
    </source>
</evidence>
<gene>
    <name evidence="14" type="ORF">AC578_3570</name>
</gene>
<dbReference type="Pfam" id="PF02676">
    <property type="entry name" value="TYW3"/>
    <property type="match status" value="1"/>
</dbReference>
<keyword evidence="6" id="KW-0949">S-adenosyl-L-methionine</keyword>
<evidence type="ECO:0000313" key="14">
    <source>
        <dbReference type="EMBL" id="KXT04398.1"/>
    </source>
</evidence>
<keyword evidence="15" id="KW-1185">Reference proteome</keyword>
<comment type="function">
    <text evidence="10">S-adenosyl-L-methionine-dependent methyltransferase that acts as a component of the wybutosine biosynthesis pathway. Wybutosine is a hyper modified guanosine with a tricyclic base found at the 3'-position adjacent to the anticodon of eukaryotic phenylalanine tRNA. Probably methylates N-4 position of wybutosine-86 to produce wybutosine-72.</text>
</comment>
<keyword evidence="5" id="KW-0808">Transferase</keyword>
<feature type="domain" description="tRNA wybutosine-synthesizing protein" evidence="13">
    <location>
        <begin position="6"/>
        <end position="239"/>
    </location>
</feature>
<dbReference type="InterPro" id="IPR036602">
    <property type="entry name" value="tRNA_yW-synthesising-like_sf"/>
</dbReference>
<keyword evidence="7" id="KW-0819">tRNA processing</keyword>
<evidence type="ECO:0000256" key="3">
    <source>
        <dbReference type="ARBA" id="ARBA00012750"/>
    </source>
</evidence>
<feature type="region of interest" description="Disordered" evidence="12">
    <location>
        <begin position="270"/>
        <end position="293"/>
    </location>
</feature>
<evidence type="ECO:0000256" key="9">
    <source>
        <dbReference type="ARBA" id="ARBA00049202"/>
    </source>
</evidence>
<evidence type="ECO:0000256" key="11">
    <source>
        <dbReference type="ARBA" id="ARBA00069229"/>
    </source>
</evidence>
<evidence type="ECO:0000313" key="15">
    <source>
        <dbReference type="Proteomes" id="UP000070133"/>
    </source>
</evidence>
<comment type="caution">
    <text evidence="14">The sequence shown here is derived from an EMBL/GenBank/DDBJ whole genome shotgun (WGS) entry which is preliminary data.</text>
</comment>
<evidence type="ECO:0000256" key="1">
    <source>
        <dbReference type="ARBA" id="ARBA00004797"/>
    </source>
</evidence>